<dbReference type="Gene3D" id="3.40.50.10860">
    <property type="entry name" value="Leucine Dehydrogenase, chain A, domain 1"/>
    <property type="match status" value="1"/>
</dbReference>
<dbReference type="InterPro" id="IPR006151">
    <property type="entry name" value="Shikm_DH/Glu-tRNA_Rdtase"/>
</dbReference>
<dbReference type="GO" id="GO:0019632">
    <property type="term" value="P:shikimate metabolic process"/>
    <property type="evidence" value="ECO:0007669"/>
    <property type="project" value="TreeGrafter"/>
</dbReference>
<dbReference type="Pfam" id="PF08501">
    <property type="entry name" value="Shikimate_dh_N"/>
    <property type="match status" value="1"/>
</dbReference>
<dbReference type="GO" id="GO:0009073">
    <property type="term" value="P:aromatic amino acid family biosynthetic process"/>
    <property type="evidence" value="ECO:0007669"/>
    <property type="project" value="UniProtKB-KW"/>
</dbReference>
<organism evidence="7 8">
    <name type="scientific">Nocardia bovistercoris</name>
    <dbReference type="NCBI Taxonomy" id="2785916"/>
    <lineage>
        <taxon>Bacteria</taxon>
        <taxon>Bacillati</taxon>
        <taxon>Actinomycetota</taxon>
        <taxon>Actinomycetes</taxon>
        <taxon>Mycobacteriales</taxon>
        <taxon>Nocardiaceae</taxon>
        <taxon>Nocardia</taxon>
    </lineage>
</organism>
<dbReference type="InterPro" id="IPR013708">
    <property type="entry name" value="Shikimate_DH-bd_N"/>
</dbReference>
<accession>A0A931I570</accession>
<comment type="catalytic activity">
    <reaction evidence="4">
        <text>shikimate + NADP(+) = 3-dehydroshikimate + NADPH + H(+)</text>
        <dbReference type="Rhea" id="RHEA:17737"/>
        <dbReference type="ChEBI" id="CHEBI:15378"/>
        <dbReference type="ChEBI" id="CHEBI:16630"/>
        <dbReference type="ChEBI" id="CHEBI:36208"/>
        <dbReference type="ChEBI" id="CHEBI:57783"/>
        <dbReference type="ChEBI" id="CHEBI:58349"/>
        <dbReference type="EC" id="1.1.1.25"/>
    </reaction>
</comment>
<dbReference type="EC" id="1.1.1.25" evidence="2"/>
<dbReference type="SUPFAM" id="SSF53223">
    <property type="entry name" value="Aminoacid dehydrogenase-like, N-terminal domain"/>
    <property type="match status" value="1"/>
</dbReference>
<dbReference type="InterPro" id="IPR022893">
    <property type="entry name" value="Shikimate_DH_fam"/>
</dbReference>
<dbReference type="Gene3D" id="3.40.50.720">
    <property type="entry name" value="NAD(P)-binding Rossmann-like Domain"/>
    <property type="match status" value="1"/>
</dbReference>
<keyword evidence="3" id="KW-0028">Amino-acid biosynthesis</keyword>
<evidence type="ECO:0000259" key="6">
    <source>
        <dbReference type="Pfam" id="PF08501"/>
    </source>
</evidence>
<protein>
    <recommendedName>
        <fullName evidence="2">shikimate dehydrogenase (NADP(+))</fullName>
        <ecNumber evidence="2">1.1.1.25</ecNumber>
    </recommendedName>
</protein>
<gene>
    <name evidence="7" type="ORF">IT779_00555</name>
</gene>
<evidence type="ECO:0000313" key="7">
    <source>
        <dbReference type="EMBL" id="MBH0774774.1"/>
    </source>
</evidence>
<keyword evidence="8" id="KW-1185">Reference proteome</keyword>
<feature type="domain" description="Quinate/shikimate 5-dehydrogenase/glutamyl-tRNA reductase" evidence="5">
    <location>
        <begin position="114"/>
        <end position="191"/>
    </location>
</feature>
<sequence>MAILGDPIAQATTPALINAALARAGIDATLVPMRVPAGELAPVLDGLRKVGNFRGAVITMPHKRAVMSLLDGAEPAAARTGACNVVRCRQDGGLVGDMLDGEAMVAALLGAGHRVEGSSVVVFGAGGAAAGIASAVLDHGARNLILRNRTRENASRLRELLMSSFPAAEISVAESERLDHGPVDIAINATSMGMNRDDRMPFDLASFDRTTVIADVVNKPDTTLLTTAGALGFRRVDGTMMLSAQIDLMIAHMLADDSET</sequence>
<dbReference type="InterPro" id="IPR046346">
    <property type="entry name" value="Aminoacid_DH-like_N_sf"/>
</dbReference>
<dbReference type="GO" id="GO:0009423">
    <property type="term" value="P:chorismate biosynthetic process"/>
    <property type="evidence" value="ECO:0007669"/>
    <property type="project" value="TreeGrafter"/>
</dbReference>
<dbReference type="Proteomes" id="UP000655751">
    <property type="component" value="Unassembled WGS sequence"/>
</dbReference>
<evidence type="ECO:0000256" key="1">
    <source>
        <dbReference type="ARBA" id="ARBA00004871"/>
    </source>
</evidence>
<comment type="caution">
    <text evidence="7">The sequence shown here is derived from an EMBL/GenBank/DDBJ whole genome shotgun (WGS) entry which is preliminary data.</text>
</comment>
<name>A0A931I570_9NOCA</name>
<evidence type="ECO:0000313" key="8">
    <source>
        <dbReference type="Proteomes" id="UP000655751"/>
    </source>
</evidence>
<dbReference type="PANTHER" id="PTHR21089:SF1">
    <property type="entry name" value="BIFUNCTIONAL 3-DEHYDROQUINATE DEHYDRATASE_SHIKIMATE DEHYDROGENASE, CHLOROPLASTIC"/>
    <property type="match status" value="1"/>
</dbReference>
<dbReference type="GO" id="GO:0004764">
    <property type="term" value="F:shikimate 3-dehydrogenase (NADP+) activity"/>
    <property type="evidence" value="ECO:0007669"/>
    <property type="project" value="UniProtKB-EC"/>
</dbReference>
<evidence type="ECO:0000256" key="4">
    <source>
        <dbReference type="ARBA" id="ARBA00049442"/>
    </source>
</evidence>
<evidence type="ECO:0000256" key="2">
    <source>
        <dbReference type="ARBA" id="ARBA00012962"/>
    </source>
</evidence>
<proteinExistence type="predicted"/>
<feature type="domain" description="Shikimate dehydrogenase substrate binding N-terminal" evidence="6">
    <location>
        <begin position="3"/>
        <end position="86"/>
    </location>
</feature>
<dbReference type="InterPro" id="IPR036291">
    <property type="entry name" value="NAD(P)-bd_dom_sf"/>
</dbReference>
<dbReference type="SUPFAM" id="SSF51735">
    <property type="entry name" value="NAD(P)-binding Rossmann-fold domains"/>
    <property type="match status" value="1"/>
</dbReference>
<reference evidence="7" key="1">
    <citation type="submission" date="2020-11" db="EMBL/GenBank/DDBJ databases">
        <title>Nocardia NEAU-351.nov., a novel actinomycete isolated from the cow dung.</title>
        <authorList>
            <person name="Zhang X."/>
        </authorList>
    </citation>
    <scope>NUCLEOTIDE SEQUENCE</scope>
    <source>
        <strain evidence="7">NEAU-351</strain>
    </source>
</reference>
<comment type="pathway">
    <text evidence="1">Metabolic intermediate biosynthesis; chorismate biosynthesis; chorismate from D-erythrose 4-phosphate and phosphoenolpyruvate: step 4/7.</text>
</comment>
<dbReference type="Pfam" id="PF01488">
    <property type="entry name" value="Shikimate_DH"/>
    <property type="match status" value="1"/>
</dbReference>
<keyword evidence="3" id="KW-0057">Aromatic amino acid biosynthesis</keyword>
<dbReference type="EMBL" id="JADMLG010000001">
    <property type="protein sequence ID" value="MBH0774774.1"/>
    <property type="molecule type" value="Genomic_DNA"/>
</dbReference>
<dbReference type="RefSeq" id="WP_196147141.1">
    <property type="nucleotide sequence ID" value="NZ_JADMLG010000001.1"/>
</dbReference>
<dbReference type="PANTHER" id="PTHR21089">
    <property type="entry name" value="SHIKIMATE DEHYDROGENASE"/>
    <property type="match status" value="1"/>
</dbReference>
<evidence type="ECO:0000259" key="5">
    <source>
        <dbReference type="Pfam" id="PF01488"/>
    </source>
</evidence>
<evidence type="ECO:0000256" key="3">
    <source>
        <dbReference type="ARBA" id="ARBA00023141"/>
    </source>
</evidence>
<dbReference type="AlphaFoldDB" id="A0A931I570"/>